<dbReference type="GO" id="GO:0008270">
    <property type="term" value="F:zinc ion binding"/>
    <property type="evidence" value="ECO:0007669"/>
    <property type="project" value="UniProtKB-KW"/>
</dbReference>
<dbReference type="RefSeq" id="WP_004764950.1">
    <property type="nucleotide sequence ID" value="NZ_AHMY02000025.1"/>
</dbReference>
<sequence length="644" mass="72325">MRQDILSLSLQELEVLTSKGTVNRALKDIESGTKGEWKETENGSIEVVWEDSVTCILPGSVPIQESSCTCSSTGVCRHIIRTIVAYQKRTISDKPNLSWNPGSISDESLRSFISASSFTKAKSIFNSGIAVELDRTDVPVAKIHGLGTVHFPVPNDIRYARADCKGSLGEQIIAVAVWSFRLTHLEKEFVSTNIQEIKISSDITDRANIILKEIVQYGFQGASEYLKERLSQLERSCLEEGLLWPAEVLSELQEEYSKYLLHDSLFDPDQVVYLLGEWIIRMDALKENKGAIPSLVIRGDTKTYSSELIVRSLIGLGSGIKVLQKGFVVLSYFADPKSDKILLYECSFEKHTEEPFHSIGNFTVFKGIPLHNFGKSSIVSSSIKKTTSGKLQFSNKLTLNPQTFFFESLSENILSNNFNETIKILLEKPPRPLGPRWAAGNFFVFKVERFTQPHFDNILQQMNIELEDQNGNIAYAQLPYYSRASDGIENLQHALVDSHLRYVCGIADVTSGRLYIKPVSFVIEQGGNRTMLQPYLDPKSHSDKSNFQTQNQVRSETDSLKNYITELRTTISEVCLIGLKQYGKINHWKKLVQQSENLGLKKISTLLESIITSIQSSKDPNVSPILILTALLCLSKEMELLSQK</sequence>
<dbReference type="EMBL" id="AHMY02000025">
    <property type="protein sequence ID" value="EKO16525.1"/>
    <property type="molecule type" value="Genomic_DNA"/>
</dbReference>
<dbReference type="Proteomes" id="UP000006253">
    <property type="component" value="Unassembled WGS sequence"/>
</dbReference>
<evidence type="ECO:0000313" key="4">
    <source>
        <dbReference type="Proteomes" id="UP000006253"/>
    </source>
</evidence>
<organism evidence="3 4">
    <name type="scientific">Leptospira kirschneri str. H1</name>
    <dbReference type="NCBI Taxonomy" id="1049966"/>
    <lineage>
        <taxon>Bacteria</taxon>
        <taxon>Pseudomonadati</taxon>
        <taxon>Spirochaetota</taxon>
        <taxon>Spirochaetia</taxon>
        <taxon>Leptospirales</taxon>
        <taxon>Leptospiraceae</taxon>
        <taxon>Leptospira</taxon>
    </lineage>
</organism>
<evidence type="ECO:0000259" key="2">
    <source>
        <dbReference type="PROSITE" id="PS50966"/>
    </source>
</evidence>
<evidence type="ECO:0000256" key="1">
    <source>
        <dbReference type="PROSITE-ProRule" id="PRU00325"/>
    </source>
</evidence>
<keyword evidence="1" id="KW-0863">Zinc-finger</keyword>
<dbReference type="PROSITE" id="PS50966">
    <property type="entry name" value="ZF_SWIM"/>
    <property type="match status" value="1"/>
</dbReference>
<comment type="caution">
    <text evidence="3">The sequence shown here is derived from an EMBL/GenBank/DDBJ whole genome shotgun (WGS) entry which is preliminary data.</text>
</comment>
<proteinExistence type="predicted"/>
<name>A0A0E2B5S8_9LEPT</name>
<reference evidence="3 4" key="1">
    <citation type="submission" date="2012-10" db="EMBL/GenBank/DDBJ databases">
        <authorList>
            <person name="Harkins D.M."/>
            <person name="Durkin A.S."/>
            <person name="Brinkac L.M."/>
            <person name="Selengut J.D."/>
            <person name="Sanka R."/>
            <person name="DePew J."/>
            <person name="Purushe J."/>
            <person name="Peacock S.J."/>
            <person name="Thaipadungpanit J."/>
            <person name="Wuthiekanun V.W."/>
            <person name="Day N.P."/>
            <person name="Vinetz J.M."/>
            <person name="Sutton G.G."/>
            <person name="Nelson W.C."/>
            <person name="Fouts D.E."/>
        </authorList>
    </citation>
    <scope>NUCLEOTIDE SEQUENCE [LARGE SCALE GENOMIC DNA]</scope>
    <source>
        <strain evidence="3 4">H1</strain>
    </source>
</reference>
<feature type="domain" description="SWIM-type" evidence="2">
    <location>
        <begin position="59"/>
        <end position="87"/>
    </location>
</feature>
<protein>
    <recommendedName>
        <fullName evidence="2">SWIM-type domain-containing protein</fullName>
    </recommendedName>
</protein>
<dbReference type="AlphaFoldDB" id="A0A0E2B5S8"/>
<keyword evidence="1" id="KW-0479">Metal-binding</keyword>
<keyword evidence="1" id="KW-0862">Zinc</keyword>
<dbReference type="InterPro" id="IPR007527">
    <property type="entry name" value="Znf_SWIM"/>
</dbReference>
<evidence type="ECO:0000313" key="3">
    <source>
        <dbReference type="EMBL" id="EKO16525.1"/>
    </source>
</evidence>
<gene>
    <name evidence="3" type="ORF">LEP1GSC081_2869</name>
</gene>
<accession>A0A0E2B5S8</accession>